<accession>A0A194R923</accession>
<evidence type="ECO:0000313" key="3">
    <source>
        <dbReference type="Proteomes" id="UP000053240"/>
    </source>
</evidence>
<name>A0A194R923_PAPMA</name>
<dbReference type="EMBL" id="KQ460615">
    <property type="protein sequence ID" value="KPJ13755.1"/>
    <property type="molecule type" value="Genomic_DNA"/>
</dbReference>
<reference evidence="2 3" key="1">
    <citation type="journal article" date="2015" name="Nat. Commun.">
        <title>Outbred genome sequencing and CRISPR/Cas9 gene editing in butterflies.</title>
        <authorList>
            <person name="Li X."/>
            <person name="Fan D."/>
            <person name="Zhang W."/>
            <person name="Liu G."/>
            <person name="Zhang L."/>
            <person name="Zhao L."/>
            <person name="Fang X."/>
            <person name="Chen L."/>
            <person name="Dong Y."/>
            <person name="Chen Y."/>
            <person name="Ding Y."/>
            <person name="Zhao R."/>
            <person name="Feng M."/>
            <person name="Zhu Y."/>
            <person name="Feng Y."/>
            <person name="Jiang X."/>
            <person name="Zhu D."/>
            <person name="Xiang H."/>
            <person name="Feng X."/>
            <person name="Li S."/>
            <person name="Wang J."/>
            <person name="Zhang G."/>
            <person name="Kronforst M.R."/>
            <person name="Wang W."/>
        </authorList>
    </citation>
    <scope>NUCLEOTIDE SEQUENCE [LARGE SCALE GENOMIC DNA]</scope>
    <source>
        <strain evidence="2">Ya'a_city_454_Pm</strain>
        <tissue evidence="2">Whole body</tissue>
    </source>
</reference>
<proteinExistence type="predicted"/>
<dbReference type="Proteomes" id="UP000053240">
    <property type="component" value="Unassembled WGS sequence"/>
</dbReference>
<feature type="compositionally biased region" description="Acidic residues" evidence="1">
    <location>
        <begin position="471"/>
        <end position="489"/>
    </location>
</feature>
<dbReference type="InParanoid" id="A0A194R923"/>
<evidence type="ECO:0000256" key="1">
    <source>
        <dbReference type="SAM" id="MobiDB-lite"/>
    </source>
</evidence>
<dbReference type="AlphaFoldDB" id="A0A194R923"/>
<keyword evidence="3" id="KW-1185">Reference proteome</keyword>
<organism evidence="2 3">
    <name type="scientific">Papilio machaon</name>
    <name type="common">Old World swallowtail butterfly</name>
    <dbReference type="NCBI Taxonomy" id="76193"/>
    <lineage>
        <taxon>Eukaryota</taxon>
        <taxon>Metazoa</taxon>
        <taxon>Ecdysozoa</taxon>
        <taxon>Arthropoda</taxon>
        <taxon>Hexapoda</taxon>
        <taxon>Insecta</taxon>
        <taxon>Pterygota</taxon>
        <taxon>Neoptera</taxon>
        <taxon>Endopterygota</taxon>
        <taxon>Lepidoptera</taxon>
        <taxon>Glossata</taxon>
        <taxon>Ditrysia</taxon>
        <taxon>Papilionoidea</taxon>
        <taxon>Papilionidae</taxon>
        <taxon>Papilioninae</taxon>
        <taxon>Papilio</taxon>
    </lineage>
</organism>
<evidence type="ECO:0000313" key="2">
    <source>
        <dbReference type="EMBL" id="KPJ13755.1"/>
    </source>
</evidence>
<protein>
    <submittedName>
        <fullName evidence="2">Uncharacterized protein</fullName>
    </submittedName>
</protein>
<feature type="compositionally biased region" description="Polar residues" evidence="1">
    <location>
        <begin position="500"/>
        <end position="510"/>
    </location>
</feature>
<sequence length="584" mass="63781">MQTFNVQQQPSLQQGNSQHTNYQAVNQALNIQQAPQLFNLKQEVPMNNQQVIPNVINVQQAAVVPVNSQQSTNLHTTTPQQAIIVQQSPPVQSLSTIQQQAYPVNLQPSQVNFQQASPQSFQQAVTQPVKVQQVAQQSVLPAANLQNQVAPQIGNVQKTTQTTVHSQSPPIVQTVSYQRPVQQHDSICVTQSNLQQPQTLQQIPMKQFDNQQQIPCNNMGGYQVISYRKPCQASEATPSLPIATSLSTLSSNPNPTIVAAVPATMTIPSSGTQTDQIYVLSPQNYLTSTSYSPRVVTDTLQSSISGPTIQVPIVTVPNSIPSTSCNFVKNNCNQQFETENWSWLQTIPDIGMLSDVQFPIASLLGQPTSSVQSALLSSILSSIQNPTNSPQYVISSNYPAQTIVSPQSSSSSKLSLKSLLPLLLNMLQEKYSNSGCQNCQCCNCCNCDCANKNVMQVNTEIKEPHATTEIPTEEDSEEVFPHEESEEIEVPIPRQRKKPNVNNNTIPNDSTEIDEVEDSSCKDDGIEHGDDLITEGRVCSYGGDCATGYAVPGPPIPPPVTVVVVKDEDPMEKILPILLLMMSR</sequence>
<gene>
    <name evidence="2" type="ORF">RR48_10939</name>
</gene>
<feature type="region of interest" description="Disordered" evidence="1">
    <location>
        <begin position="464"/>
        <end position="521"/>
    </location>
</feature>